<dbReference type="PROSITE" id="PS51257">
    <property type="entry name" value="PROKAR_LIPOPROTEIN"/>
    <property type="match status" value="1"/>
</dbReference>
<keyword evidence="1" id="KW-0732">Signal</keyword>
<dbReference type="InterPro" id="IPR008517">
    <property type="entry name" value="GNA1162-like"/>
</dbReference>
<dbReference type="KEGG" id="smax:FJR03_00385"/>
<protein>
    <recommendedName>
        <fullName evidence="4">Lipoprotein</fullName>
    </recommendedName>
</protein>
<keyword evidence="3" id="KW-1185">Reference proteome</keyword>
<dbReference type="Pfam" id="PF05643">
    <property type="entry name" value="GNA1162-like"/>
    <property type="match status" value="1"/>
</dbReference>
<gene>
    <name evidence="2" type="ORF">FJR03_00385</name>
</gene>
<reference evidence="2 3" key="1">
    <citation type="submission" date="2019-06" db="EMBL/GenBank/DDBJ databases">
        <title>Sulfurimonas gotlandica sp. nov., a chemoautotrophic and psychrotolerant epsilonproteobacterium isolated from a pelagic redoxcline, and an emended description of the genus Sulfurimonas.</title>
        <authorList>
            <person name="Wang S."/>
            <person name="Jiang L."/>
            <person name="Shao Z."/>
        </authorList>
    </citation>
    <scope>NUCLEOTIDE SEQUENCE [LARGE SCALE GENOMIC DNA]</scope>
    <source>
        <strain evidence="2 3">B2</strain>
    </source>
</reference>
<evidence type="ECO:0008006" key="4">
    <source>
        <dbReference type="Google" id="ProtNLM"/>
    </source>
</evidence>
<organism evidence="2 3">
    <name type="scientific">Sulfurimonas marina</name>
    <dbReference type="NCBI Taxonomy" id="2590551"/>
    <lineage>
        <taxon>Bacteria</taxon>
        <taxon>Pseudomonadati</taxon>
        <taxon>Campylobacterota</taxon>
        <taxon>Epsilonproteobacteria</taxon>
        <taxon>Campylobacterales</taxon>
        <taxon>Sulfurimonadaceae</taxon>
        <taxon>Sulfurimonas</taxon>
    </lineage>
</organism>
<dbReference type="Proteomes" id="UP000593910">
    <property type="component" value="Chromosome"/>
</dbReference>
<feature type="chain" id="PRO_5032432070" description="Lipoprotein" evidence="1">
    <location>
        <begin position="25"/>
        <end position="233"/>
    </location>
</feature>
<sequence length="233" mass="25785">MISKKSALYIALLTLTFVLGGCTAGPTYVTKGSEFPKMYEEQPRSLLILPPMNASTDAEAKDYYMTTVEIPFAMMGYYTFPVEMVGDVMKQEGVYDTEILYNLPANKFYDYFGADAVLFTKITKWDLSYMVLASTLTVAIEAKIVSTKTSQELWRYTGMVRVDLSGGGDTGGSMAGLLVKVVATAVNSAAADYVTYARQANSRLIYSLPMGPYHEAYMRDQTVKLVDQTPKDQ</sequence>
<accession>A0A7M3V944</accession>
<dbReference type="RefSeq" id="WP_193113708.1">
    <property type="nucleotide sequence ID" value="NZ_CP041165.1"/>
</dbReference>
<proteinExistence type="predicted"/>
<dbReference type="EMBL" id="CP041165">
    <property type="protein sequence ID" value="QOP40277.1"/>
    <property type="molecule type" value="Genomic_DNA"/>
</dbReference>
<dbReference type="AlphaFoldDB" id="A0A7M3V944"/>
<evidence type="ECO:0000313" key="3">
    <source>
        <dbReference type="Proteomes" id="UP000593910"/>
    </source>
</evidence>
<evidence type="ECO:0000313" key="2">
    <source>
        <dbReference type="EMBL" id="QOP40277.1"/>
    </source>
</evidence>
<dbReference type="Gene3D" id="3.40.50.10610">
    <property type="entry name" value="ABC-type transport auxiliary lipoprotein component"/>
    <property type="match status" value="1"/>
</dbReference>
<name>A0A7M3V944_9BACT</name>
<feature type="signal peptide" evidence="1">
    <location>
        <begin position="1"/>
        <end position="24"/>
    </location>
</feature>
<evidence type="ECO:0000256" key="1">
    <source>
        <dbReference type="SAM" id="SignalP"/>
    </source>
</evidence>